<keyword evidence="4" id="KW-1185">Reference proteome</keyword>
<dbReference type="Gene3D" id="1.25.40.10">
    <property type="entry name" value="Tetratricopeptide repeat domain"/>
    <property type="match status" value="2"/>
</dbReference>
<proteinExistence type="predicted"/>
<dbReference type="GO" id="GO:0009451">
    <property type="term" value="P:RNA modification"/>
    <property type="evidence" value="ECO:0007669"/>
    <property type="project" value="InterPro"/>
</dbReference>
<reference evidence="3" key="1">
    <citation type="submission" date="2018-11" db="EMBL/GenBank/DDBJ databases">
        <authorList>
            <person name="Grassa J C."/>
        </authorList>
    </citation>
    <scope>NUCLEOTIDE SEQUENCE [LARGE SCALE GENOMIC DNA]</scope>
</reference>
<dbReference type="GO" id="GO:0003723">
    <property type="term" value="F:RNA binding"/>
    <property type="evidence" value="ECO:0007669"/>
    <property type="project" value="InterPro"/>
</dbReference>
<evidence type="ECO:0000256" key="1">
    <source>
        <dbReference type="ARBA" id="ARBA00022737"/>
    </source>
</evidence>
<dbReference type="EMBL" id="UZAU01000235">
    <property type="status" value="NOT_ANNOTATED_CDS"/>
    <property type="molecule type" value="Genomic_DNA"/>
</dbReference>
<dbReference type="Gene3D" id="3.80.10.10">
    <property type="entry name" value="Ribonuclease Inhibitor"/>
    <property type="match status" value="1"/>
</dbReference>
<organism evidence="3 4">
    <name type="scientific">Cannabis sativa</name>
    <name type="common">Hemp</name>
    <name type="synonym">Marijuana</name>
    <dbReference type="NCBI Taxonomy" id="3483"/>
    <lineage>
        <taxon>Eukaryota</taxon>
        <taxon>Viridiplantae</taxon>
        <taxon>Streptophyta</taxon>
        <taxon>Embryophyta</taxon>
        <taxon>Tracheophyta</taxon>
        <taxon>Spermatophyta</taxon>
        <taxon>Magnoliopsida</taxon>
        <taxon>eudicotyledons</taxon>
        <taxon>Gunneridae</taxon>
        <taxon>Pentapetalae</taxon>
        <taxon>rosids</taxon>
        <taxon>fabids</taxon>
        <taxon>Rosales</taxon>
        <taxon>Cannabaceae</taxon>
        <taxon>Cannabis</taxon>
    </lineage>
</organism>
<evidence type="ECO:0000313" key="4">
    <source>
        <dbReference type="Proteomes" id="UP000596661"/>
    </source>
</evidence>
<dbReference type="Gramene" id="evm.model.02.2241">
    <property type="protein sequence ID" value="cds.evm.model.02.2241"/>
    <property type="gene ID" value="evm.TU.02.2241"/>
</dbReference>
<evidence type="ECO:0008006" key="5">
    <source>
        <dbReference type="Google" id="ProtNLM"/>
    </source>
</evidence>
<accession>A0A803NWZ5</accession>
<protein>
    <recommendedName>
        <fullName evidence="5">Pentatricopeptide repeat-containing protein</fullName>
    </recommendedName>
</protein>
<sequence>MDLFTKMKLDNLQVQPEIYGELLQGCVYARDISTGQQIHARIIKNGEFLAGNEYIETKLVIFYSKCDAYSVASRMFRMVSSKNVFSWAAIIGMNCRMGFCEEALLGLLEMLDSGHFPDNFVVPNALKACGALQWIGMGKGIHGYAIKMGYGNGICVFFSSSLVDMYGKCGAMEDARMVFDGIPEKNVVTWSSLMVGYLSASANIAAPDEGKQGHAMAIVEAFNLGSSKNNLKLGKEGLINSIRVGPDNSGNYVALSNAYAAVGQWDKLKNGGYSIIKGEHAYAQAFQAHLLPPKVIDRGLQELANGCPNLRKVALVGATELGLLSLAEECSTLQDLELHKCNDNVLRGIAAYENLQLYNTKSSVISGVGFFNPESQSVEWATPWSRTAENFANATGDQGYPSGKFFDPLGPAGTLQNGEYIPDVEKLERLKLAEIKVGG</sequence>
<dbReference type="InterPro" id="IPR002885">
    <property type="entry name" value="PPR_rpt"/>
</dbReference>
<name>A0A803NWZ5_CANSA</name>
<dbReference type="EnsemblPlants" id="evm.model.02.2241">
    <property type="protein sequence ID" value="cds.evm.model.02.2241"/>
    <property type="gene ID" value="evm.TU.02.2241"/>
</dbReference>
<evidence type="ECO:0000256" key="2">
    <source>
        <dbReference type="PROSITE-ProRule" id="PRU00708"/>
    </source>
</evidence>
<dbReference type="InterPro" id="IPR032675">
    <property type="entry name" value="LRR_dom_sf"/>
</dbReference>
<dbReference type="AlphaFoldDB" id="A0A803NWZ5"/>
<dbReference type="InterPro" id="IPR011990">
    <property type="entry name" value="TPR-like_helical_dom_sf"/>
</dbReference>
<dbReference type="PANTHER" id="PTHR47926">
    <property type="entry name" value="PENTATRICOPEPTIDE REPEAT-CONTAINING PROTEIN"/>
    <property type="match status" value="1"/>
</dbReference>
<reference evidence="3" key="2">
    <citation type="submission" date="2021-03" db="UniProtKB">
        <authorList>
            <consortium name="EnsemblPlants"/>
        </authorList>
    </citation>
    <scope>IDENTIFICATION</scope>
</reference>
<dbReference type="Proteomes" id="UP000596661">
    <property type="component" value="Chromosome 2"/>
</dbReference>
<evidence type="ECO:0000313" key="3">
    <source>
        <dbReference type="EnsemblPlants" id="cds.evm.model.02.2241"/>
    </source>
</evidence>
<keyword evidence="1" id="KW-0677">Repeat</keyword>
<dbReference type="InterPro" id="IPR046960">
    <property type="entry name" value="PPR_At4g14850-like_plant"/>
</dbReference>
<feature type="repeat" description="PPR" evidence="2">
    <location>
        <begin position="83"/>
        <end position="117"/>
    </location>
</feature>
<dbReference type="FunFam" id="1.25.40.10:FF:000380">
    <property type="entry name" value="Pentatricopeptide repeat-containing protein, chloroplastic"/>
    <property type="match status" value="1"/>
</dbReference>
<dbReference type="PROSITE" id="PS51375">
    <property type="entry name" value="PPR"/>
    <property type="match status" value="1"/>
</dbReference>